<evidence type="ECO:0000313" key="3">
    <source>
        <dbReference type="Proteomes" id="UP001223261"/>
    </source>
</evidence>
<name>A0AAX3VZV0_MAMLE</name>
<feature type="transmembrane region" description="Helical" evidence="1">
    <location>
        <begin position="52"/>
        <end position="77"/>
    </location>
</feature>
<dbReference type="NCBIfam" id="TIGR03082">
    <property type="entry name" value="Gneg_AbrB_dup"/>
    <property type="match status" value="2"/>
</dbReference>
<sequence>MNSNKWNILLVSVLAIVLGFFLDKIHMILPWMFGPIFASLIVIKFMKRKIIWPTWLGNLGLLILGVQMGSTFTPVVLNDIKGEWLQIVLMSVFILLIALLISIVFKKIANVTFETALLSAIPGALSQMVVMAEENKKADLLVVTLTQTSRIMFVVILVPIISSIYGSNGEQSGHVAQEPSIFNVLSIPELFIILIGIAVTFLIFYKFRFPVPYLLSPILVMLTWNLLTGQVFTLDYQYIIIAQILFGIRIGVQIADLIDNITKKTIFAIAFQNIMLIIGAFLLVFLFQLFINENINDLFLSAAPGGMAQIIVVALETGGDVAMISSYHIFRIFFILLIVAPLIKVFLTKQSKNYKN</sequence>
<feature type="transmembrane region" description="Helical" evidence="1">
    <location>
        <begin position="180"/>
        <end position="204"/>
    </location>
</feature>
<dbReference type="PANTHER" id="PTHR38457:SF1">
    <property type="entry name" value="REGULATOR ABRB-RELATED"/>
    <property type="match status" value="1"/>
</dbReference>
<dbReference type="GO" id="GO:0016020">
    <property type="term" value="C:membrane"/>
    <property type="evidence" value="ECO:0007669"/>
    <property type="project" value="InterPro"/>
</dbReference>
<feature type="transmembrane region" description="Helical" evidence="1">
    <location>
        <begin position="329"/>
        <end position="347"/>
    </location>
</feature>
<feature type="transmembrane region" description="Helical" evidence="1">
    <location>
        <begin position="6"/>
        <end position="22"/>
    </location>
</feature>
<keyword evidence="1" id="KW-1133">Transmembrane helix</keyword>
<dbReference type="Pfam" id="PF05145">
    <property type="entry name" value="AbrB"/>
    <property type="match status" value="1"/>
</dbReference>
<dbReference type="RefSeq" id="WP_282861727.1">
    <property type="nucleotide sequence ID" value="NZ_CP118848.1"/>
</dbReference>
<dbReference type="GO" id="GO:0010468">
    <property type="term" value="P:regulation of gene expression"/>
    <property type="evidence" value="ECO:0007669"/>
    <property type="project" value="InterPro"/>
</dbReference>
<dbReference type="EMBL" id="CP118848">
    <property type="protein sequence ID" value="WHI58827.1"/>
    <property type="molecule type" value="Genomic_DNA"/>
</dbReference>
<keyword evidence="1" id="KW-0812">Transmembrane</keyword>
<dbReference type="InterPro" id="IPR017516">
    <property type="entry name" value="AbrB_dup"/>
</dbReference>
<evidence type="ECO:0000256" key="1">
    <source>
        <dbReference type="SAM" id="Phobius"/>
    </source>
</evidence>
<dbReference type="AlphaFoldDB" id="A0AAX3VZV0"/>
<organism evidence="2 3">
    <name type="scientific">Mammaliicoccus lentus</name>
    <name type="common">Staphylococcus lentus</name>
    <dbReference type="NCBI Taxonomy" id="42858"/>
    <lineage>
        <taxon>Bacteria</taxon>
        <taxon>Bacillati</taxon>
        <taxon>Bacillota</taxon>
        <taxon>Bacilli</taxon>
        <taxon>Bacillales</taxon>
        <taxon>Staphylococcaceae</taxon>
        <taxon>Mammaliicoccus</taxon>
    </lineage>
</organism>
<dbReference type="PIRSF" id="PIRSF038991">
    <property type="entry name" value="Protein_AbrB"/>
    <property type="match status" value="1"/>
</dbReference>
<protein>
    <submittedName>
        <fullName evidence="2">AbrB family transcriptional regulator</fullName>
    </submittedName>
</protein>
<feature type="transmembrane region" description="Helical" evidence="1">
    <location>
        <begin position="84"/>
        <end position="105"/>
    </location>
</feature>
<feature type="transmembrane region" description="Helical" evidence="1">
    <location>
        <begin position="151"/>
        <end position="168"/>
    </location>
</feature>
<feature type="transmembrane region" description="Helical" evidence="1">
    <location>
        <begin position="111"/>
        <end position="130"/>
    </location>
</feature>
<reference evidence="2" key="1">
    <citation type="journal article" date="2023" name="Antibiotics">
        <title>Prevalence and Molecular Characterization of Methicillin-Resistant Staphylococci (MRS) and Mammaliicocci (MRM) in Dromedary Camels from Algeria: First Detection of SCCmec-mecC Hybrid in Methicillin-Resistant Mammaliicoccus lentus.</title>
        <authorList>
            <person name="Belhout C."/>
            <person name="Boyen F."/>
            <person name="Vereecke N."/>
            <person name="Theuns S."/>
            <person name="Taibi N."/>
            <person name="Stegger M."/>
            <person name="de la Fe-Rodriguez P.Y."/>
            <person name="Bouayad L."/>
            <person name="Elgroud R."/>
            <person name="Butaye P."/>
        </authorList>
    </citation>
    <scope>NUCLEOTIDE SEQUENCE</scope>
    <source>
        <strain evidence="2">7048</strain>
    </source>
</reference>
<gene>
    <name evidence="2" type="ORF">PYH69_08670</name>
</gene>
<dbReference type="PANTHER" id="PTHR38457">
    <property type="entry name" value="REGULATOR ABRB-RELATED"/>
    <property type="match status" value="1"/>
</dbReference>
<accession>A0AAX3VZV0</accession>
<proteinExistence type="predicted"/>
<dbReference type="Proteomes" id="UP001223261">
    <property type="component" value="Chromosome"/>
</dbReference>
<dbReference type="InterPro" id="IPR007820">
    <property type="entry name" value="AbrB_fam"/>
</dbReference>
<feature type="transmembrane region" description="Helical" evidence="1">
    <location>
        <begin position="29"/>
        <end position="46"/>
    </location>
</feature>
<feature type="transmembrane region" description="Helical" evidence="1">
    <location>
        <begin position="265"/>
        <end position="291"/>
    </location>
</feature>
<evidence type="ECO:0000313" key="2">
    <source>
        <dbReference type="EMBL" id="WHI58827.1"/>
    </source>
</evidence>
<keyword evidence="1" id="KW-0472">Membrane</keyword>